<keyword evidence="1" id="KW-0472">Membrane</keyword>
<dbReference type="AlphaFoldDB" id="A0A9E6MVF8"/>
<dbReference type="InterPro" id="IPR035965">
    <property type="entry name" value="PAS-like_dom_sf"/>
</dbReference>
<dbReference type="CDD" id="cd00130">
    <property type="entry name" value="PAS"/>
    <property type="match status" value="1"/>
</dbReference>
<dbReference type="Gene3D" id="3.30.70.270">
    <property type="match status" value="1"/>
</dbReference>
<dbReference type="EMBL" id="CP071137">
    <property type="protein sequence ID" value="QWY77110.1"/>
    <property type="molecule type" value="Genomic_DNA"/>
</dbReference>
<dbReference type="SMART" id="SM00304">
    <property type="entry name" value="HAMP"/>
    <property type="match status" value="1"/>
</dbReference>
<dbReference type="PROSITE" id="PS50887">
    <property type="entry name" value="GGDEF"/>
    <property type="match status" value="1"/>
</dbReference>
<dbReference type="InterPro" id="IPR000160">
    <property type="entry name" value="GGDEF_dom"/>
</dbReference>
<dbReference type="SUPFAM" id="SSF55785">
    <property type="entry name" value="PYP-like sensor domain (PAS domain)"/>
    <property type="match status" value="1"/>
</dbReference>
<evidence type="ECO:0000259" key="2">
    <source>
        <dbReference type="PROSITE" id="PS50112"/>
    </source>
</evidence>
<proteinExistence type="predicted"/>
<dbReference type="GO" id="GO:0007165">
    <property type="term" value="P:signal transduction"/>
    <property type="evidence" value="ECO:0007669"/>
    <property type="project" value="InterPro"/>
</dbReference>
<dbReference type="CDD" id="cd06225">
    <property type="entry name" value="HAMP"/>
    <property type="match status" value="1"/>
</dbReference>
<dbReference type="SMART" id="SM00091">
    <property type="entry name" value="PAS"/>
    <property type="match status" value="1"/>
</dbReference>
<dbReference type="InterPro" id="IPR003660">
    <property type="entry name" value="HAMP_dom"/>
</dbReference>
<evidence type="ECO:0000259" key="5">
    <source>
        <dbReference type="PROSITE" id="PS50887"/>
    </source>
</evidence>
<dbReference type="InterPro" id="IPR043128">
    <property type="entry name" value="Rev_trsase/Diguanyl_cyclase"/>
</dbReference>
<accession>A0A9E6MVF8</accession>
<evidence type="ECO:0000259" key="4">
    <source>
        <dbReference type="PROSITE" id="PS50885"/>
    </source>
</evidence>
<dbReference type="Pfam" id="PF00563">
    <property type="entry name" value="EAL"/>
    <property type="match status" value="1"/>
</dbReference>
<organism evidence="6 7">
    <name type="scientific">Ferrovum myxofaciens</name>
    <dbReference type="NCBI Taxonomy" id="416213"/>
    <lineage>
        <taxon>Bacteria</taxon>
        <taxon>Pseudomonadati</taxon>
        <taxon>Pseudomonadota</taxon>
        <taxon>Betaproteobacteria</taxon>
        <taxon>Ferrovales</taxon>
        <taxon>Ferrovaceae</taxon>
        <taxon>Ferrovum</taxon>
    </lineage>
</organism>
<feature type="transmembrane region" description="Helical" evidence="1">
    <location>
        <begin position="151"/>
        <end position="169"/>
    </location>
</feature>
<dbReference type="CDD" id="cd01948">
    <property type="entry name" value="EAL"/>
    <property type="match status" value="1"/>
</dbReference>
<dbReference type="PROSITE" id="PS50112">
    <property type="entry name" value="PAS"/>
    <property type="match status" value="1"/>
</dbReference>
<dbReference type="PROSITE" id="PS50883">
    <property type="entry name" value="EAL"/>
    <property type="match status" value="1"/>
</dbReference>
<dbReference type="InterPro" id="IPR000014">
    <property type="entry name" value="PAS"/>
</dbReference>
<feature type="domain" description="HAMP" evidence="4">
    <location>
        <begin position="353"/>
        <end position="405"/>
    </location>
</feature>
<dbReference type="PANTHER" id="PTHR33121:SF71">
    <property type="entry name" value="OXYGEN SENSOR PROTEIN DOSP"/>
    <property type="match status" value="1"/>
</dbReference>
<dbReference type="SUPFAM" id="SSF141868">
    <property type="entry name" value="EAL domain-like"/>
    <property type="match status" value="1"/>
</dbReference>
<evidence type="ECO:0000313" key="7">
    <source>
        <dbReference type="Proteomes" id="UP000683551"/>
    </source>
</evidence>
<dbReference type="NCBIfam" id="TIGR00229">
    <property type="entry name" value="sensory_box"/>
    <property type="match status" value="1"/>
</dbReference>
<dbReference type="SMART" id="SM00267">
    <property type="entry name" value="GGDEF"/>
    <property type="match status" value="1"/>
</dbReference>
<dbReference type="Pfam" id="PF13426">
    <property type="entry name" value="PAS_9"/>
    <property type="match status" value="1"/>
</dbReference>
<dbReference type="NCBIfam" id="TIGR00254">
    <property type="entry name" value="GGDEF"/>
    <property type="match status" value="1"/>
</dbReference>
<dbReference type="InterPro" id="IPR029787">
    <property type="entry name" value="Nucleotide_cyclase"/>
</dbReference>
<dbReference type="FunFam" id="3.30.70.270:FF:000001">
    <property type="entry name" value="Diguanylate cyclase domain protein"/>
    <property type="match status" value="1"/>
</dbReference>
<dbReference type="InterPro" id="IPR050706">
    <property type="entry name" value="Cyclic-di-GMP_PDE-like"/>
</dbReference>
<dbReference type="Pfam" id="PF00990">
    <property type="entry name" value="GGDEF"/>
    <property type="match status" value="1"/>
</dbReference>
<keyword evidence="1" id="KW-1133">Transmembrane helix</keyword>
<gene>
    <name evidence="6" type="ORF">JZL65_11645</name>
</gene>
<feature type="domain" description="GGDEF" evidence="5">
    <location>
        <begin position="623"/>
        <end position="757"/>
    </location>
</feature>
<dbReference type="SMART" id="SM00052">
    <property type="entry name" value="EAL"/>
    <property type="match status" value="1"/>
</dbReference>
<sequence>MEQPDVDLDESDAFYIETDLDGIITYVNDTFVKMSGFSRNELIGENLNIVHHPYMPQWAFEDLWKTVKGGHPWQGIIKNRTKSSAQYWVRATVSPVMRSGQVVGYLSLWQKPSRLEISEAEKLYRMAEAPRPPFSIQRWFSNLNLQTKLQIMIQPALLIVGVLATFGVYSQMKATMIDNVQRRAVATAMQVIDSANMLMVTGEISIPANRKLMIKKIMEGQHLQSLRLMRTDQVVRQFGPGLPEEHLDDPVVKRTIENSVAQGKSIPYFALEFAEGKPVFRAITPYIVSHNFHGTDCLVCHHVQVGSSNGASDLMIDLSGDLKRLHTTILSLIAGLSLLQIFMFSFIGWVNRRFVSRPIEKIKKHLHEIVDGDYLNPLDVTRRDEMGELLCSVQTNKLLLGSSVNQTAEKLADTLVKKDLLERQSRVLENIILFHEKVSQWKKFVQEILTNFYSIFSFNVFFIAFAEKQDLSIFIYYVGSYTEEAKAIARTRFTEEMIAKLNLPLDALLNIEEFQILESGEYATFGDMKMLIVAVPGEKKLNLAGLVGVACGTVQSLSEQEESVIRSIMAVMEMVIGSSKALNLTLSELEFYSTHDPLTGLHNRRYFNEMLEYEVGRSERHKHEFSILMLDMDDFKDVNDTYGHPCGDAVLKQMAEIMRNSMRRGDLATRIGGDEFAIVLSETGKNGAFAVAEKLRSELRDATFEGPDGKGFHITTSIGLATYPEDAQNISDLMASVDMGLYRAKGMGKDGTSTVDAVKDQIHAGRKIRDRAEQLWDALKNDRIIPYFQPIFDCKNGKLFAYEALARLQETNGEIISAGMFVETIEKYGMGRELDRPMIEKSLMALKSWITEEGSTPTRLFINLSAQEIQGRGILGYAERLCNNLEIPPKNVVFEILERDAISDMTSMRKFLTDLGKKGFSFAIDDFGSGYNSFHYLRELRFDYVKIDGAFVRNILNSKIDYALVRNLSHLCQDTGILTVAEFVESEAIFEALKDMGIDYVQGFHLGMPKPGMGSQDCGALRGKPECLIVPLTKGIP</sequence>
<dbReference type="Gene3D" id="3.30.450.20">
    <property type="entry name" value="PAS domain"/>
    <property type="match status" value="1"/>
</dbReference>
<dbReference type="CDD" id="cd01949">
    <property type="entry name" value="GGDEF"/>
    <property type="match status" value="1"/>
</dbReference>
<dbReference type="Gene3D" id="3.20.20.450">
    <property type="entry name" value="EAL domain"/>
    <property type="match status" value="1"/>
</dbReference>
<keyword evidence="1" id="KW-0812">Transmembrane</keyword>
<feature type="transmembrane region" description="Helical" evidence="1">
    <location>
        <begin position="329"/>
        <end position="350"/>
    </location>
</feature>
<feature type="domain" description="EAL" evidence="3">
    <location>
        <begin position="768"/>
        <end position="1023"/>
    </location>
</feature>
<dbReference type="GO" id="GO:0016020">
    <property type="term" value="C:membrane"/>
    <property type="evidence" value="ECO:0007669"/>
    <property type="project" value="InterPro"/>
</dbReference>
<evidence type="ECO:0000259" key="3">
    <source>
        <dbReference type="PROSITE" id="PS50883"/>
    </source>
</evidence>
<dbReference type="Gene3D" id="6.10.340.10">
    <property type="match status" value="1"/>
</dbReference>
<dbReference type="PANTHER" id="PTHR33121">
    <property type="entry name" value="CYCLIC DI-GMP PHOSPHODIESTERASE PDEF"/>
    <property type="match status" value="1"/>
</dbReference>
<reference evidence="6" key="1">
    <citation type="submission" date="2021-02" db="EMBL/GenBank/DDBJ databases">
        <title>Comparative genomics of Ferrovum myxofaciens strains, predominant extremophile bacteria forming large biofilm stalactites in acid mine ecosystems.</title>
        <authorList>
            <person name="Burkartova K."/>
            <person name="Ridl J."/>
            <person name="Pajer P."/>
            <person name="Falteisek L."/>
        </authorList>
    </citation>
    <scope>NUCLEOTIDE SEQUENCE</scope>
    <source>
        <strain evidence="6">MI1III</strain>
    </source>
</reference>
<feature type="domain" description="PAS" evidence="2">
    <location>
        <begin position="8"/>
        <end position="51"/>
    </location>
</feature>
<dbReference type="PROSITE" id="PS50885">
    <property type="entry name" value="HAMP"/>
    <property type="match status" value="1"/>
</dbReference>
<evidence type="ECO:0000256" key="1">
    <source>
        <dbReference type="SAM" id="Phobius"/>
    </source>
</evidence>
<dbReference type="SUPFAM" id="SSF55073">
    <property type="entry name" value="Nucleotide cyclase"/>
    <property type="match status" value="1"/>
</dbReference>
<dbReference type="RefSeq" id="WP_273144291.1">
    <property type="nucleotide sequence ID" value="NZ_CP053675.1"/>
</dbReference>
<protein>
    <submittedName>
        <fullName evidence="6">EAL domain-containing protein</fullName>
    </submittedName>
</protein>
<evidence type="ECO:0000313" key="6">
    <source>
        <dbReference type="EMBL" id="QWY77110.1"/>
    </source>
</evidence>
<dbReference type="Pfam" id="PF00672">
    <property type="entry name" value="HAMP"/>
    <property type="match status" value="1"/>
</dbReference>
<dbReference type="InterPro" id="IPR001633">
    <property type="entry name" value="EAL_dom"/>
</dbReference>
<dbReference type="InterPro" id="IPR035919">
    <property type="entry name" value="EAL_sf"/>
</dbReference>
<name>A0A9E6MVF8_9PROT</name>
<dbReference type="GO" id="GO:0071111">
    <property type="term" value="F:cyclic-guanylate-specific phosphodiesterase activity"/>
    <property type="evidence" value="ECO:0007669"/>
    <property type="project" value="InterPro"/>
</dbReference>
<dbReference type="Proteomes" id="UP000683551">
    <property type="component" value="Chromosome"/>
</dbReference>